<feature type="region of interest" description="Disordered" evidence="1">
    <location>
        <begin position="1"/>
        <end position="21"/>
    </location>
</feature>
<dbReference type="EMBL" id="JBCGBO010000024">
    <property type="protein sequence ID" value="KAK9180760.1"/>
    <property type="molecule type" value="Genomic_DNA"/>
</dbReference>
<evidence type="ECO:0000256" key="1">
    <source>
        <dbReference type="SAM" id="MobiDB-lite"/>
    </source>
</evidence>
<keyword evidence="3" id="KW-1185">Reference proteome</keyword>
<dbReference type="AlphaFoldDB" id="A0AAP0LRE2"/>
<dbReference type="Proteomes" id="UP001428341">
    <property type="component" value="Unassembled WGS sequence"/>
</dbReference>
<accession>A0AAP0LRE2</accession>
<reference evidence="2 3" key="1">
    <citation type="submission" date="2024-05" db="EMBL/GenBank/DDBJ databases">
        <title>Haplotype-resolved chromosome-level genome assembly of Huyou (Citrus changshanensis).</title>
        <authorList>
            <person name="Miao C."/>
            <person name="Chen W."/>
            <person name="Wu Y."/>
            <person name="Wang L."/>
            <person name="Zhao S."/>
            <person name="Grierson D."/>
            <person name="Xu C."/>
            <person name="Chen K."/>
        </authorList>
    </citation>
    <scope>NUCLEOTIDE SEQUENCE [LARGE SCALE GENOMIC DNA]</scope>
    <source>
        <strain evidence="2">01-14</strain>
        <tissue evidence="2">Leaf</tissue>
    </source>
</reference>
<comment type="caution">
    <text evidence="2">The sequence shown here is derived from an EMBL/GenBank/DDBJ whole genome shotgun (WGS) entry which is preliminary data.</text>
</comment>
<name>A0AAP0LRE2_9ROSI</name>
<organism evidence="2 3">
    <name type="scientific">Citrus x changshan-huyou</name>
    <dbReference type="NCBI Taxonomy" id="2935761"/>
    <lineage>
        <taxon>Eukaryota</taxon>
        <taxon>Viridiplantae</taxon>
        <taxon>Streptophyta</taxon>
        <taxon>Embryophyta</taxon>
        <taxon>Tracheophyta</taxon>
        <taxon>Spermatophyta</taxon>
        <taxon>Magnoliopsida</taxon>
        <taxon>eudicotyledons</taxon>
        <taxon>Gunneridae</taxon>
        <taxon>Pentapetalae</taxon>
        <taxon>rosids</taxon>
        <taxon>malvids</taxon>
        <taxon>Sapindales</taxon>
        <taxon>Rutaceae</taxon>
        <taxon>Aurantioideae</taxon>
        <taxon>Citrus</taxon>
    </lineage>
</organism>
<gene>
    <name evidence="2" type="ORF">WN944_023895</name>
</gene>
<sequence>MAFGVRKRKDETAEFVPDSSGTKLENRLAESGISRTNPTCRIRPTGFGQPIFRFRSRAVWNESGLPDRANRQAGFVPKLSGTNSPYRITPTGYPVSFQSSLARNWLSGLINLYDKRLCM</sequence>
<evidence type="ECO:0000313" key="3">
    <source>
        <dbReference type="Proteomes" id="UP001428341"/>
    </source>
</evidence>
<evidence type="ECO:0000313" key="2">
    <source>
        <dbReference type="EMBL" id="KAK9180760.1"/>
    </source>
</evidence>
<protein>
    <submittedName>
        <fullName evidence="2">Uncharacterized protein</fullName>
    </submittedName>
</protein>
<proteinExistence type="predicted"/>